<comment type="caution">
    <text evidence="4">The sequence shown here is derived from an EMBL/GenBank/DDBJ whole genome shotgun (WGS) entry which is preliminary data.</text>
</comment>
<sequence length="295" mass="33673">MMIGALSRLREKRMSGYSLSSHCEPPLVSIVTTCKGRLDHLQQTIDRMLAQPQAQVVVVDYSCPQAVGDWVERCYPKARVVRVPGRQVYNASHSRNVGALQTATPWLLFVDADVLLAPDFLEQWLPRLQTSHSYHARPWIPSSMGTFLCTREAYDKIQGFDECMQGWGDEDRDFIARLSLAGYQADAYPVGLISIIEHSDALRMQNHAVNERQLSATINRTYINVKHDLMRLYGDELPLKRRRVLYQKVSSRVREAFQSRRVVEFAVPVVDRLQPTGWQCQSSLHYRVSPPTGVD</sequence>
<dbReference type="SUPFAM" id="SSF53448">
    <property type="entry name" value="Nucleotide-diphospho-sugar transferases"/>
    <property type="match status" value="1"/>
</dbReference>
<dbReference type="OrthoDB" id="9069044at2"/>
<keyword evidence="1 4" id="KW-0808">Transferase</keyword>
<dbReference type="PANTHER" id="PTHR43685:SF2">
    <property type="entry name" value="GLYCOSYLTRANSFERASE 2-LIKE DOMAIN-CONTAINING PROTEIN"/>
    <property type="match status" value="1"/>
</dbReference>
<protein>
    <submittedName>
        <fullName evidence="4">Glycosyltransferase</fullName>
    </submittedName>
</protein>
<dbReference type="PANTHER" id="PTHR43685">
    <property type="entry name" value="GLYCOSYLTRANSFERASE"/>
    <property type="match status" value="1"/>
</dbReference>
<evidence type="ECO:0000313" key="4">
    <source>
        <dbReference type="EMBL" id="MTW23018.1"/>
    </source>
</evidence>
<dbReference type="Proteomes" id="UP000434044">
    <property type="component" value="Unassembled WGS sequence"/>
</dbReference>
<dbReference type="GO" id="GO:0016740">
    <property type="term" value="F:transferase activity"/>
    <property type="evidence" value="ECO:0007669"/>
    <property type="project" value="UniProtKB-KW"/>
</dbReference>
<dbReference type="InterPro" id="IPR029044">
    <property type="entry name" value="Nucleotide-diphossugar_trans"/>
</dbReference>
<gene>
    <name evidence="4" type="ORF">GJ668_18375</name>
</gene>
<dbReference type="Pfam" id="PF02709">
    <property type="entry name" value="Glyco_transf_7C"/>
    <property type="match status" value="1"/>
</dbReference>
<dbReference type="Gene3D" id="3.90.550.10">
    <property type="entry name" value="Spore Coat Polysaccharide Biosynthesis Protein SpsA, Chain A"/>
    <property type="match status" value="1"/>
</dbReference>
<keyword evidence="5" id="KW-1185">Reference proteome</keyword>
<name>A0A6N8EJ06_9GAMM</name>
<dbReference type="CDD" id="cd00761">
    <property type="entry name" value="Glyco_tranf_GTA_type"/>
    <property type="match status" value="1"/>
</dbReference>
<organism evidence="4 5">
    <name type="scientific">Allochromatium palmeri</name>
    <dbReference type="NCBI Taxonomy" id="231048"/>
    <lineage>
        <taxon>Bacteria</taxon>
        <taxon>Pseudomonadati</taxon>
        <taxon>Pseudomonadota</taxon>
        <taxon>Gammaproteobacteria</taxon>
        <taxon>Chromatiales</taxon>
        <taxon>Chromatiaceae</taxon>
        <taxon>Allochromatium</taxon>
    </lineage>
</organism>
<feature type="domain" description="Glycosyltransferase 2-like" evidence="2">
    <location>
        <begin position="29"/>
        <end position="131"/>
    </location>
</feature>
<dbReference type="InterPro" id="IPR001173">
    <property type="entry name" value="Glyco_trans_2-like"/>
</dbReference>
<dbReference type="Pfam" id="PF00535">
    <property type="entry name" value="Glycos_transf_2"/>
    <property type="match status" value="1"/>
</dbReference>
<dbReference type="AlphaFoldDB" id="A0A6N8EJ06"/>
<proteinExistence type="predicted"/>
<accession>A0A6N8EJ06</accession>
<evidence type="ECO:0000256" key="1">
    <source>
        <dbReference type="ARBA" id="ARBA00022679"/>
    </source>
</evidence>
<feature type="domain" description="Galactosyltransferase C-terminal" evidence="3">
    <location>
        <begin position="145"/>
        <end position="190"/>
    </location>
</feature>
<reference evidence="4 5" key="1">
    <citation type="submission" date="2019-11" db="EMBL/GenBank/DDBJ databases">
        <title>Whole-genome sequence of the anaerobic purple sulfur bacterium Allochromatium palmeri DSM 15591.</title>
        <authorList>
            <person name="Kyndt J.A."/>
            <person name="Meyer T.E."/>
        </authorList>
    </citation>
    <scope>NUCLEOTIDE SEQUENCE [LARGE SCALE GENOMIC DNA]</scope>
    <source>
        <strain evidence="4 5">DSM 15591</strain>
    </source>
</reference>
<dbReference type="EMBL" id="WNKT01000064">
    <property type="protein sequence ID" value="MTW23018.1"/>
    <property type="molecule type" value="Genomic_DNA"/>
</dbReference>
<dbReference type="InterPro" id="IPR027791">
    <property type="entry name" value="Galactosyl_T_C"/>
</dbReference>
<dbReference type="InterPro" id="IPR050834">
    <property type="entry name" value="Glycosyltransf_2"/>
</dbReference>
<evidence type="ECO:0000259" key="2">
    <source>
        <dbReference type="Pfam" id="PF00535"/>
    </source>
</evidence>
<evidence type="ECO:0000313" key="5">
    <source>
        <dbReference type="Proteomes" id="UP000434044"/>
    </source>
</evidence>
<evidence type="ECO:0000259" key="3">
    <source>
        <dbReference type="Pfam" id="PF02709"/>
    </source>
</evidence>